<name>A0ABS3EIT7_9HYPH</name>
<evidence type="ECO:0008006" key="3">
    <source>
        <dbReference type="Google" id="ProtNLM"/>
    </source>
</evidence>
<evidence type="ECO:0000313" key="2">
    <source>
        <dbReference type="Proteomes" id="UP000664699"/>
    </source>
</evidence>
<dbReference type="RefSeq" id="WP_207134428.1">
    <property type="nucleotide sequence ID" value="NZ_JAFLNA010000007.1"/>
</dbReference>
<proteinExistence type="predicted"/>
<dbReference type="Proteomes" id="UP000664699">
    <property type="component" value="Unassembled WGS sequence"/>
</dbReference>
<dbReference type="EMBL" id="JAFLNA010000007">
    <property type="protein sequence ID" value="MBO0131897.1"/>
    <property type="molecule type" value="Genomic_DNA"/>
</dbReference>
<sequence>MKLHIAAWHYRARAIIQRVWGWSPVEEMVLLRLHTVPGTIEGIAASLSLPAQIVEATVARLMQFGLAEIQLSPAPLFTTSAVGKELVHTDRPLPERTEEREVSISLVYERAGHSIFRRKDVKLETNPGGSSVRIVGFPTDDPPETDDTMAGRVQALVAGQLRPGEWMRGVRTINSVIQKTFVVFDLDEVRDGLFPEGASDDLRRFFGEVLETGQAPQLANISREVEPSAFETQFEPNNFIVGSDEHLDRFEKIADDARHELFVLSTFVAAADDEKCDEKCRENRERIIQALERAVQRRVHVHLFYGTTLDERSKNANAMEALRVRLNGKNLTRGYVQVHRDPVASHAKFLAADDGRGGAVVLLGSCNWLSSPFSAVEVSAEVREDLAVANLLDIFRRIVGPLSEARRSVEALNFISADLRRGKRSLAAATDPVQAAPAVMTILLAHEHERVLRSAAHDAEHRFVCCTNRAGATMVPGVFNPAYVAGQRIGDVRVYYSRRSGPIKPRHIARQRQRLIGLASIFGVRDPQLHAKFLAWGDDDVIVTSMNWASQSGLAENPLDEIGLRINGEGLAKALLKKFEALLPVDARGQQRA</sequence>
<reference evidence="1 2" key="1">
    <citation type="submission" date="2021-03" db="EMBL/GenBank/DDBJ databases">
        <title>Whole genome sequence of Agrobacterium sp. strain Rnr.</title>
        <authorList>
            <person name="Mafakheri H."/>
            <person name="Taghavi S.M."/>
            <person name="Nemanja K."/>
            <person name="Osdaghi E."/>
        </authorList>
    </citation>
    <scope>NUCLEOTIDE SEQUENCE [LARGE SCALE GENOMIC DNA]</scope>
    <source>
        <strain evidence="1 2">Rnr</strain>
    </source>
</reference>
<accession>A0ABS3EIT7</accession>
<organism evidence="1 2">
    <name type="scientific">Agrobacterium burrii</name>
    <dbReference type="NCBI Taxonomy" id="2815339"/>
    <lineage>
        <taxon>Bacteria</taxon>
        <taxon>Pseudomonadati</taxon>
        <taxon>Pseudomonadota</taxon>
        <taxon>Alphaproteobacteria</taxon>
        <taxon>Hyphomicrobiales</taxon>
        <taxon>Rhizobiaceae</taxon>
        <taxon>Rhizobium/Agrobacterium group</taxon>
        <taxon>Agrobacterium</taxon>
        <taxon>Agrobacterium tumefaciens complex</taxon>
    </lineage>
</organism>
<comment type="caution">
    <text evidence="1">The sequence shown here is derived from an EMBL/GenBank/DDBJ whole genome shotgun (WGS) entry which is preliminary data.</text>
</comment>
<dbReference type="SUPFAM" id="SSF56024">
    <property type="entry name" value="Phospholipase D/nuclease"/>
    <property type="match status" value="2"/>
</dbReference>
<dbReference type="CDD" id="cd09133">
    <property type="entry name" value="PLDc_unchar5"/>
    <property type="match status" value="1"/>
</dbReference>
<keyword evidence="2" id="KW-1185">Reference proteome</keyword>
<gene>
    <name evidence="1" type="ORF">JZX89_14195</name>
</gene>
<dbReference type="Gene3D" id="3.30.870.10">
    <property type="entry name" value="Endonuclease Chain A"/>
    <property type="match status" value="2"/>
</dbReference>
<evidence type="ECO:0000313" key="1">
    <source>
        <dbReference type="EMBL" id="MBO0131897.1"/>
    </source>
</evidence>
<protein>
    <recommendedName>
        <fullName evidence="3">Phospholipase D-like domain-containing protein</fullName>
    </recommendedName>
</protein>